<feature type="compositionally biased region" description="Gly residues" evidence="1">
    <location>
        <begin position="91"/>
        <end position="100"/>
    </location>
</feature>
<proteinExistence type="predicted"/>
<sequence>MKVEGADPPDLDADLDPDEEEDGVILLGVQELPCWRDMVAASGGGIPRGGEFLGASVSLADKLGPPNAREVSSVFPALSFYPESPSASRGAGDGLGSPGG</sequence>
<comment type="caution">
    <text evidence="2">The sequence shown here is derived from an EMBL/GenBank/DDBJ whole genome shotgun (WGS) entry which is preliminary data.</text>
</comment>
<protein>
    <submittedName>
        <fullName evidence="2">Uncharacterized protein</fullName>
    </submittedName>
</protein>
<gene>
    <name evidence="2" type="ORF">QYE76_044128</name>
</gene>
<dbReference type="EMBL" id="JAUUTY010000002">
    <property type="protein sequence ID" value="KAK1683280.1"/>
    <property type="molecule type" value="Genomic_DNA"/>
</dbReference>
<evidence type="ECO:0000313" key="3">
    <source>
        <dbReference type="Proteomes" id="UP001231189"/>
    </source>
</evidence>
<feature type="region of interest" description="Disordered" evidence="1">
    <location>
        <begin position="81"/>
        <end position="100"/>
    </location>
</feature>
<name>A0AAD8WWG3_LOLMU</name>
<keyword evidence="3" id="KW-1185">Reference proteome</keyword>
<evidence type="ECO:0000313" key="2">
    <source>
        <dbReference type="EMBL" id="KAK1683280.1"/>
    </source>
</evidence>
<accession>A0AAD8WWG3</accession>
<dbReference type="Proteomes" id="UP001231189">
    <property type="component" value="Unassembled WGS sequence"/>
</dbReference>
<reference evidence="2" key="1">
    <citation type="submission" date="2023-07" db="EMBL/GenBank/DDBJ databases">
        <title>A chromosome-level genome assembly of Lolium multiflorum.</title>
        <authorList>
            <person name="Chen Y."/>
            <person name="Copetti D."/>
            <person name="Kolliker R."/>
            <person name="Studer B."/>
        </authorList>
    </citation>
    <scope>NUCLEOTIDE SEQUENCE</scope>
    <source>
        <strain evidence="2">02402/16</strain>
        <tissue evidence="2">Leaf</tissue>
    </source>
</reference>
<dbReference type="AlphaFoldDB" id="A0AAD8WWG3"/>
<evidence type="ECO:0000256" key="1">
    <source>
        <dbReference type="SAM" id="MobiDB-lite"/>
    </source>
</evidence>
<organism evidence="2 3">
    <name type="scientific">Lolium multiflorum</name>
    <name type="common">Italian ryegrass</name>
    <name type="synonym">Lolium perenne subsp. multiflorum</name>
    <dbReference type="NCBI Taxonomy" id="4521"/>
    <lineage>
        <taxon>Eukaryota</taxon>
        <taxon>Viridiplantae</taxon>
        <taxon>Streptophyta</taxon>
        <taxon>Embryophyta</taxon>
        <taxon>Tracheophyta</taxon>
        <taxon>Spermatophyta</taxon>
        <taxon>Magnoliopsida</taxon>
        <taxon>Liliopsida</taxon>
        <taxon>Poales</taxon>
        <taxon>Poaceae</taxon>
        <taxon>BOP clade</taxon>
        <taxon>Pooideae</taxon>
        <taxon>Poodae</taxon>
        <taxon>Poeae</taxon>
        <taxon>Poeae Chloroplast Group 2 (Poeae type)</taxon>
        <taxon>Loliodinae</taxon>
        <taxon>Loliinae</taxon>
        <taxon>Lolium</taxon>
    </lineage>
</organism>